<proteinExistence type="predicted"/>
<dbReference type="InterPro" id="IPR010327">
    <property type="entry name" value="FldB/FldC_alpha/beta"/>
</dbReference>
<accession>A0A644YQW2</accession>
<sequence>MVVTFPNMGNVSLAAAALFQGLQIPYVMPLPNSRQTLEAGAFHAPEEICLPFKLVLGNVLECVRRGADTIIITGSCGPCRFGEYCELLMKILNRLELGHVEFVVLDLSHEITLEEFRARIGRLSKASPLSSVAQIRALQKAIKVASLCDALDARACELAGYERISGTCRRLVASVKAAVLHAGSPEESLRLLKAGMDKLERVELDPFRNPLKVALIGEIFTIIDPFSNLNLEDKLMDYGVSSRRLLSPSWWVKDMLLRPLRMNSREIHRAAEDYLPYNVGGHGKECVGEAVLAKEQGMDGAIQIFPMGCMPEVVAKAILPSIQRDLDFPIMTLVVDEVTGEAGYVTRVEAFLDMLRSRRRSASPPAAAAHRLPGSAGEV</sequence>
<dbReference type="PANTHER" id="PTHR32329">
    <property type="entry name" value="BIFUNCTIONAL PROTEIN [INCLUDES 2-HYDROXYACYL-COA DEHYDRATASE (N-TER) AND ITS ACTIVATOR DOMAIN (C_TERM)-RELATED"/>
    <property type="match status" value="1"/>
</dbReference>
<evidence type="ECO:0000313" key="1">
    <source>
        <dbReference type="EMBL" id="MPM28484.1"/>
    </source>
</evidence>
<name>A0A644YQW2_9ZZZZ</name>
<dbReference type="Pfam" id="PF06050">
    <property type="entry name" value="HGD-D"/>
    <property type="match status" value="1"/>
</dbReference>
<dbReference type="PANTHER" id="PTHR32329:SF2">
    <property type="entry name" value="BIFUNCTIONAL PROTEIN [INCLUDES 2-HYDROXYACYL-COA DEHYDRATASE (N-TER) AND ITS ACTIVATOR DOMAIN (C_TERM)"/>
    <property type="match status" value="1"/>
</dbReference>
<evidence type="ECO:0008006" key="2">
    <source>
        <dbReference type="Google" id="ProtNLM"/>
    </source>
</evidence>
<dbReference type="InterPro" id="IPR051805">
    <property type="entry name" value="Dehydratase_Activator_Redct"/>
</dbReference>
<dbReference type="AlphaFoldDB" id="A0A644YQW2"/>
<dbReference type="Gene3D" id="3.40.50.11900">
    <property type="match status" value="1"/>
</dbReference>
<comment type="caution">
    <text evidence="1">The sequence shown here is derived from an EMBL/GenBank/DDBJ whole genome shotgun (WGS) entry which is preliminary data.</text>
</comment>
<dbReference type="EMBL" id="VSSQ01005269">
    <property type="protein sequence ID" value="MPM28484.1"/>
    <property type="molecule type" value="Genomic_DNA"/>
</dbReference>
<gene>
    <name evidence="1" type="ORF">SDC9_75010</name>
</gene>
<organism evidence="1">
    <name type="scientific">bioreactor metagenome</name>
    <dbReference type="NCBI Taxonomy" id="1076179"/>
    <lineage>
        <taxon>unclassified sequences</taxon>
        <taxon>metagenomes</taxon>
        <taxon>ecological metagenomes</taxon>
    </lineage>
</organism>
<reference evidence="1" key="1">
    <citation type="submission" date="2019-08" db="EMBL/GenBank/DDBJ databases">
        <authorList>
            <person name="Kucharzyk K."/>
            <person name="Murdoch R.W."/>
            <person name="Higgins S."/>
            <person name="Loffler F."/>
        </authorList>
    </citation>
    <scope>NUCLEOTIDE SEQUENCE</scope>
</reference>
<protein>
    <recommendedName>
        <fullName evidence="2">DUF2229 domain-containing protein</fullName>
    </recommendedName>
</protein>